<feature type="compositionally biased region" description="Pro residues" evidence="1">
    <location>
        <begin position="194"/>
        <end position="203"/>
    </location>
</feature>
<feature type="region of interest" description="Disordered" evidence="1">
    <location>
        <begin position="21"/>
        <end position="81"/>
    </location>
</feature>
<organism evidence="2 3">
    <name type="scientific">Endocarpon pusillum</name>
    <dbReference type="NCBI Taxonomy" id="364733"/>
    <lineage>
        <taxon>Eukaryota</taxon>
        <taxon>Fungi</taxon>
        <taxon>Dikarya</taxon>
        <taxon>Ascomycota</taxon>
        <taxon>Pezizomycotina</taxon>
        <taxon>Eurotiomycetes</taxon>
        <taxon>Chaetothyriomycetidae</taxon>
        <taxon>Verrucariales</taxon>
        <taxon>Verrucariaceae</taxon>
        <taxon>Endocarpon</taxon>
    </lineage>
</organism>
<dbReference type="Proteomes" id="UP000606974">
    <property type="component" value="Unassembled WGS sequence"/>
</dbReference>
<dbReference type="AlphaFoldDB" id="A0A8H7AJA4"/>
<proteinExistence type="predicted"/>
<name>A0A8H7AJA4_9EURO</name>
<dbReference type="GO" id="GO:0003690">
    <property type="term" value="F:double-stranded DNA binding"/>
    <property type="evidence" value="ECO:0007669"/>
    <property type="project" value="InterPro"/>
</dbReference>
<dbReference type="InterPro" id="IPR045114">
    <property type="entry name" value="Csn12-like"/>
</dbReference>
<feature type="region of interest" description="Disordered" evidence="1">
    <location>
        <begin position="134"/>
        <end position="160"/>
    </location>
</feature>
<evidence type="ECO:0000256" key="1">
    <source>
        <dbReference type="SAM" id="MobiDB-lite"/>
    </source>
</evidence>
<reference evidence="2" key="1">
    <citation type="submission" date="2020-02" db="EMBL/GenBank/DDBJ databases">
        <authorList>
            <person name="Palmer J.M."/>
        </authorList>
    </citation>
    <scope>NUCLEOTIDE SEQUENCE</scope>
    <source>
        <strain evidence="2">EPUS1.4</strain>
        <tissue evidence="2">Thallus</tissue>
    </source>
</reference>
<dbReference type="PANTHER" id="PTHR12732">
    <property type="entry name" value="UNCHARACTERIZED PROTEASOME COMPONENT REGION PCI-CONTAINING"/>
    <property type="match status" value="1"/>
</dbReference>
<accession>A0A8H7AJA4</accession>
<dbReference type="EMBL" id="JAACFV010000033">
    <property type="protein sequence ID" value="KAF7510138.1"/>
    <property type="molecule type" value="Genomic_DNA"/>
</dbReference>
<evidence type="ECO:0008006" key="4">
    <source>
        <dbReference type="Google" id="ProtNLM"/>
    </source>
</evidence>
<evidence type="ECO:0000313" key="3">
    <source>
        <dbReference type="Proteomes" id="UP000606974"/>
    </source>
</evidence>
<feature type="region of interest" description="Disordered" evidence="1">
    <location>
        <begin position="190"/>
        <end position="214"/>
    </location>
</feature>
<dbReference type="PANTHER" id="PTHR12732:SF8">
    <property type="entry name" value="NUCLEAR MRNA EXPORT PROTEIN THP1"/>
    <property type="match status" value="1"/>
</dbReference>
<evidence type="ECO:0000313" key="2">
    <source>
        <dbReference type="EMBL" id="KAF7510138.1"/>
    </source>
</evidence>
<gene>
    <name evidence="2" type="ORF">GJ744_007037</name>
</gene>
<dbReference type="OrthoDB" id="5404651at2759"/>
<protein>
    <recommendedName>
        <fullName evidence="4">PCI domain-containing protein</fullName>
    </recommendedName>
</protein>
<sequence>MARIQGSRRGFNRGHGQVSFAHVGKNKNNNNNNNTLQKNFNDSSSGNSRGKFKNRGTKGNPNKQKNHNKSTSSDAHAEGSSLENDLDKILHASTLAKHIDPPFTELEDDFSRLKTQTIQLATLVLHLQSKLVSDLPKPKKPHPPEAIAIGRSLPPDISSSDKIKTTTFKAHLIKTAQPTASDPLSIFYSSTPKPWSPRRPPTNTPKALKTPGTAAWAGSPMSVDMASPSNTQLTPTLDRLLDELHEAIQNRDGERIALDLQIEPPLAQAYTDLSRELQKHYSWGKDQHLRTLCEKVLPKSPDGAKIAWESFAGHLLQYLQFIRDYAPHNLLKNNNDIKRLLKWVRKRPIPTIVSANSPPSTSCICLGDVTYGVVILPTVLYLSKVLAKLALGLDRRPDLVAQLMKEHHTGDSEDVKERVTFVEDAANTIREAFIKCLSDKSGSGGFGRNAAPEGKRIGIYKTGNLCLKLLFQCRKLSSATTMFVSIDAQSPLLSHYPAPQRVTYLYYLGRYLFANNHFFRAQLVLQAAYDQCHAQALRHRELILVYLIASNMCLGRFPSSKLLLRREATRLAKHFLPLCRVIAVGDLSGFEEHLSLNNPHGQWFFQRRLLLQFRNRCEPLVWRSLARRVFIEVGFPGGEDNKTPFLRLHLLQAAAQWLNVRRLRSPPQKPPTNVQSWASPLRDNAQTQFDIDPENRAAKAVDPEFAGMEDVAADAEFDLESGAYIGRTENQRKHLASNGADTKHPKPQLHPTIYEVESIMASLIQQDLVVGFLTHNNPRFAIPGAKTRGALAVGFPSIWPVIKARRQGDQVPGWAKEDGRHDVFGGGAFGGPGGGGRVINLSGARPVGVGAV</sequence>
<feature type="compositionally biased region" description="Polar residues" evidence="1">
    <location>
        <begin position="57"/>
        <end position="74"/>
    </location>
</feature>
<feature type="compositionally biased region" description="Low complexity" evidence="1">
    <location>
        <begin position="26"/>
        <end position="41"/>
    </location>
</feature>
<dbReference type="GO" id="GO:0003723">
    <property type="term" value="F:RNA binding"/>
    <property type="evidence" value="ECO:0007669"/>
    <property type="project" value="InterPro"/>
</dbReference>
<dbReference type="SMART" id="SM00753">
    <property type="entry name" value="PAM"/>
    <property type="match status" value="1"/>
</dbReference>
<keyword evidence="3" id="KW-1185">Reference proteome</keyword>
<comment type="caution">
    <text evidence="2">The sequence shown here is derived from an EMBL/GenBank/DDBJ whole genome shotgun (WGS) entry which is preliminary data.</text>
</comment>